<sequence>MRWKSTIKRFESWLTIWLSSPIYRLATLPPPFKFACSDFGRPGTSGVVESLCPNELSSWQIKVKERRERFKLCSEVSDPNPHNSTVRSLNHNCTGSAEYTSLRYLESSSAESSSDLERRDINIQDLKQEQEQPSPVSFLERIRLEEETVEEKIRLLAFDDSGMNLLEKDSVHKFVKKVLELKVFICTRRVTEIKVEKGWCSCTVSSFTCLPCNNTSAVGVLRYGVEMSVADETGKALFVCFDEVMTKHHNMRAFEADHLLAGDGVNPEETQAPPFVERDRVLQPAFVDNLRFMECKGGDVYNGDDNPDAITVPSKVETGGPSQAQVASEKVKKARKA</sequence>
<organism evidence="2 3">
    <name type="scientific">Brassica napus</name>
    <name type="common">Rape</name>
    <dbReference type="NCBI Taxonomy" id="3708"/>
    <lineage>
        <taxon>Eukaryota</taxon>
        <taxon>Viridiplantae</taxon>
        <taxon>Streptophyta</taxon>
        <taxon>Embryophyta</taxon>
        <taxon>Tracheophyta</taxon>
        <taxon>Spermatophyta</taxon>
        <taxon>Magnoliopsida</taxon>
        <taxon>eudicotyledons</taxon>
        <taxon>Gunneridae</taxon>
        <taxon>Pentapetalae</taxon>
        <taxon>rosids</taxon>
        <taxon>malvids</taxon>
        <taxon>Brassicales</taxon>
        <taxon>Brassicaceae</taxon>
        <taxon>Brassiceae</taxon>
        <taxon>Brassica</taxon>
    </lineage>
</organism>
<dbReference type="SUPFAM" id="SSF50249">
    <property type="entry name" value="Nucleic acid-binding proteins"/>
    <property type="match status" value="1"/>
</dbReference>
<name>A0ABQ8CJI7_BRANA</name>
<evidence type="ECO:0000256" key="1">
    <source>
        <dbReference type="SAM" id="MobiDB-lite"/>
    </source>
</evidence>
<dbReference type="Proteomes" id="UP000824890">
    <property type="component" value="Unassembled WGS sequence"/>
</dbReference>
<comment type="caution">
    <text evidence="2">The sequence shown here is derived from an EMBL/GenBank/DDBJ whole genome shotgun (WGS) entry which is preliminary data.</text>
</comment>
<evidence type="ECO:0000313" key="3">
    <source>
        <dbReference type="Proteomes" id="UP000824890"/>
    </source>
</evidence>
<reference evidence="2 3" key="1">
    <citation type="submission" date="2021-05" db="EMBL/GenBank/DDBJ databases">
        <title>Genome Assembly of Synthetic Allotetraploid Brassica napus Reveals Homoeologous Exchanges between Subgenomes.</title>
        <authorList>
            <person name="Davis J.T."/>
        </authorList>
    </citation>
    <scope>NUCLEOTIDE SEQUENCE [LARGE SCALE GENOMIC DNA]</scope>
    <source>
        <strain evidence="3">cv. Da-Ae</strain>
        <tissue evidence="2">Seedling</tissue>
    </source>
</reference>
<dbReference type="EMBL" id="JAGKQM010000007">
    <property type="protein sequence ID" value="KAH0917232.1"/>
    <property type="molecule type" value="Genomic_DNA"/>
</dbReference>
<evidence type="ECO:0008006" key="4">
    <source>
        <dbReference type="Google" id="ProtNLM"/>
    </source>
</evidence>
<accession>A0ABQ8CJI7</accession>
<protein>
    <recommendedName>
        <fullName evidence="4">Replication factor A C-terminal domain-containing protein</fullName>
    </recommendedName>
</protein>
<keyword evidence="3" id="KW-1185">Reference proteome</keyword>
<feature type="region of interest" description="Disordered" evidence="1">
    <location>
        <begin position="303"/>
        <end position="337"/>
    </location>
</feature>
<dbReference type="Gene3D" id="2.40.50.140">
    <property type="entry name" value="Nucleic acid-binding proteins"/>
    <property type="match status" value="1"/>
</dbReference>
<gene>
    <name evidence="2" type="ORF">HID58_024892</name>
</gene>
<proteinExistence type="predicted"/>
<dbReference type="InterPro" id="IPR012340">
    <property type="entry name" value="NA-bd_OB-fold"/>
</dbReference>
<evidence type="ECO:0000313" key="2">
    <source>
        <dbReference type="EMBL" id="KAH0917232.1"/>
    </source>
</evidence>